<feature type="region of interest" description="Disordered" evidence="1">
    <location>
        <begin position="270"/>
        <end position="290"/>
    </location>
</feature>
<sequence length="290" mass="30819">MAWKDRGVLAYLLITFGVSWAGMFAVRLLLGMSLADPLAQLSMAFVPAIAAFVVRRWVTGEGFGDAGLALRLRSAWPYYLAAWFGPPALVVMSAGVAAATGLADPSLASFDDVLPGLPGWAFLLLLVGLIPLLSPLYWGEEFGWTGYLRLRLFPGRPVLASVVTGLIWGAWHYPLAFLGYVEYADVVAGLLIWTVSFQFQEILLGWLRQRSGSIWPSSLAHAGNNMVLFLLVGMLLGKEGARFGGSATDLIVMGPLVLASILVVVGGRGRRSPRNAVTGSGRAAGAVGAG</sequence>
<keyword evidence="4" id="KW-0378">Hydrolase</keyword>
<reference evidence="5" key="1">
    <citation type="journal article" date="2019" name="Int. J. Syst. Evol. Microbiol.">
        <title>The Global Catalogue of Microorganisms (GCM) 10K type strain sequencing project: providing services to taxonomists for standard genome sequencing and annotation.</title>
        <authorList>
            <consortium name="The Broad Institute Genomics Platform"/>
            <consortium name="The Broad Institute Genome Sequencing Center for Infectious Disease"/>
            <person name="Wu L."/>
            <person name="Ma J."/>
        </authorList>
    </citation>
    <scope>NUCLEOTIDE SEQUENCE [LARGE SCALE GENOMIC DNA]</scope>
    <source>
        <strain evidence="5">TBRC 7912</strain>
    </source>
</reference>
<feature type="transmembrane region" description="Helical" evidence="2">
    <location>
        <begin position="219"/>
        <end position="237"/>
    </location>
</feature>
<keyword evidence="2" id="KW-0812">Transmembrane</keyword>
<protein>
    <submittedName>
        <fullName evidence="4">CPBP family intramembrane glutamic endopeptidase</fullName>
        <ecNumber evidence="4">3.4.-.-</ecNumber>
    </submittedName>
</protein>
<dbReference type="RefSeq" id="WP_386190234.1">
    <property type="nucleotide sequence ID" value="NZ_JBHSBC010000014.1"/>
</dbReference>
<evidence type="ECO:0000313" key="5">
    <source>
        <dbReference type="Proteomes" id="UP001595698"/>
    </source>
</evidence>
<proteinExistence type="predicted"/>
<dbReference type="InterPro" id="IPR003675">
    <property type="entry name" value="Rce1/LyrA-like_dom"/>
</dbReference>
<evidence type="ECO:0000256" key="2">
    <source>
        <dbReference type="SAM" id="Phobius"/>
    </source>
</evidence>
<dbReference type="GO" id="GO:0016787">
    <property type="term" value="F:hydrolase activity"/>
    <property type="evidence" value="ECO:0007669"/>
    <property type="project" value="UniProtKB-KW"/>
</dbReference>
<dbReference type="EMBL" id="JBHSBC010000014">
    <property type="protein sequence ID" value="MFC3981769.1"/>
    <property type="molecule type" value="Genomic_DNA"/>
</dbReference>
<dbReference type="PANTHER" id="PTHR35797">
    <property type="entry name" value="PROTEASE-RELATED"/>
    <property type="match status" value="1"/>
</dbReference>
<organism evidence="4 5">
    <name type="scientific">Streptosporangium jomthongense</name>
    <dbReference type="NCBI Taxonomy" id="1193683"/>
    <lineage>
        <taxon>Bacteria</taxon>
        <taxon>Bacillati</taxon>
        <taxon>Actinomycetota</taxon>
        <taxon>Actinomycetes</taxon>
        <taxon>Streptosporangiales</taxon>
        <taxon>Streptosporangiaceae</taxon>
        <taxon>Streptosporangium</taxon>
    </lineage>
</organism>
<gene>
    <name evidence="4" type="ORF">ACFOYY_16635</name>
</gene>
<feature type="compositionally biased region" description="Low complexity" evidence="1">
    <location>
        <begin position="276"/>
        <end position="290"/>
    </location>
</feature>
<keyword evidence="5" id="KW-1185">Reference proteome</keyword>
<dbReference type="PANTHER" id="PTHR35797:SF1">
    <property type="entry name" value="PROTEASE"/>
    <property type="match status" value="1"/>
</dbReference>
<keyword evidence="2" id="KW-0472">Membrane</keyword>
<evidence type="ECO:0000256" key="1">
    <source>
        <dbReference type="SAM" id="MobiDB-lite"/>
    </source>
</evidence>
<dbReference type="Pfam" id="PF02517">
    <property type="entry name" value="Rce1-like"/>
    <property type="match status" value="1"/>
</dbReference>
<keyword evidence="2" id="KW-1133">Transmembrane helix</keyword>
<feature type="transmembrane region" description="Helical" evidence="2">
    <location>
        <begin position="38"/>
        <end position="58"/>
    </location>
</feature>
<feature type="transmembrane region" description="Helical" evidence="2">
    <location>
        <begin position="243"/>
        <end position="265"/>
    </location>
</feature>
<dbReference type="InterPro" id="IPR042150">
    <property type="entry name" value="MmRce1-like"/>
</dbReference>
<accession>A0ABV8F1Q2</accession>
<feature type="transmembrane region" description="Helical" evidence="2">
    <location>
        <begin position="119"/>
        <end position="138"/>
    </location>
</feature>
<dbReference type="Proteomes" id="UP001595698">
    <property type="component" value="Unassembled WGS sequence"/>
</dbReference>
<comment type="caution">
    <text evidence="4">The sequence shown here is derived from an EMBL/GenBank/DDBJ whole genome shotgun (WGS) entry which is preliminary data.</text>
</comment>
<evidence type="ECO:0000259" key="3">
    <source>
        <dbReference type="Pfam" id="PF02517"/>
    </source>
</evidence>
<feature type="domain" description="CAAX prenyl protease 2/Lysostaphin resistance protein A-like" evidence="3">
    <location>
        <begin position="124"/>
        <end position="227"/>
    </location>
</feature>
<dbReference type="EC" id="3.4.-.-" evidence="4"/>
<name>A0ABV8F1Q2_9ACTN</name>
<feature type="transmembrane region" description="Helical" evidence="2">
    <location>
        <begin position="78"/>
        <end position="99"/>
    </location>
</feature>
<feature type="transmembrane region" description="Helical" evidence="2">
    <location>
        <begin position="186"/>
        <end position="207"/>
    </location>
</feature>
<evidence type="ECO:0000313" key="4">
    <source>
        <dbReference type="EMBL" id="MFC3981769.1"/>
    </source>
</evidence>
<feature type="transmembrane region" description="Helical" evidence="2">
    <location>
        <begin position="7"/>
        <end position="26"/>
    </location>
</feature>
<feature type="transmembrane region" description="Helical" evidence="2">
    <location>
        <begin position="158"/>
        <end position="180"/>
    </location>
</feature>